<dbReference type="EMBL" id="QHCT01000009">
    <property type="protein sequence ID" value="RHX85465.1"/>
    <property type="molecule type" value="Genomic_DNA"/>
</dbReference>
<evidence type="ECO:0000313" key="1">
    <source>
        <dbReference type="EMBL" id="RHX85465.1"/>
    </source>
</evidence>
<dbReference type="Proteomes" id="UP000265798">
    <property type="component" value="Unassembled WGS sequence"/>
</dbReference>
<name>A0A396YS99_9LEPT</name>
<gene>
    <name evidence="1" type="ORF">DLM75_21105</name>
</gene>
<accession>A0A396YS99</accession>
<sequence length="70" mass="7892">MEIENERFSFPNEIASKSRISNPGRTRILRNSIRIGLQVRFQSSFGLIVFVGTVGKFAIHPMTKVSPTLN</sequence>
<dbReference type="AlphaFoldDB" id="A0A396YS99"/>
<protein>
    <submittedName>
        <fullName evidence="1">Uncharacterized protein</fullName>
    </submittedName>
</protein>
<comment type="caution">
    <text evidence="1">The sequence shown here is derived from an EMBL/GenBank/DDBJ whole genome shotgun (WGS) entry which is preliminary data.</text>
</comment>
<proteinExistence type="predicted"/>
<reference evidence="2" key="1">
    <citation type="submission" date="2018-05" db="EMBL/GenBank/DDBJ databases">
        <title>Leptospira yasudae sp. nov. and Leptospira stimsonii sp. nov., two pathogenic species of the genus Leptospira isolated from environmental sources.</title>
        <authorList>
            <person name="Casanovas-Massana A."/>
            <person name="Hamond C."/>
            <person name="Santos L.A."/>
            <person name="Hacker K.P."/>
            <person name="Balassiano I."/>
            <person name="Medeiros M.A."/>
            <person name="Reis M.G."/>
            <person name="Ko A.I."/>
            <person name="Wunder E.A."/>
        </authorList>
    </citation>
    <scope>NUCLEOTIDE SEQUENCE [LARGE SCALE GENOMIC DNA]</scope>
    <source>
        <strain evidence="2">Yale</strain>
    </source>
</reference>
<organism evidence="1 2">
    <name type="scientific">Leptospira stimsonii</name>
    <dbReference type="NCBI Taxonomy" id="2202203"/>
    <lineage>
        <taxon>Bacteria</taxon>
        <taxon>Pseudomonadati</taxon>
        <taxon>Spirochaetota</taxon>
        <taxon>Spirochaetia</taxon>
        <taxon>Leptospirales</taxon>
        <taxon>Leptospiraceae</taxon>
        <taxon>Leptospira</taxon>
    </lineage>
</organism>
<evidence type="ECO:0000313" key="2">
    <source>
        <dbReference type="Proteomes" id="UP000265798"/>
    </source>
</evidence>